<keyword evidence="7 9" id="KW-0413">Isomerase</keyword>
<reference evidence="11 12" key="1">
    <citation type="submission" date="2018-02" db="EMBL/GenBank/DDBJ databases">
        <title>novel marine gammaproteobacteria from coastal saline agro ecosystem.</title>
        <authorList>
            <person name="Krishnan R."/>
            <person name="Ramesh Kumar N."/>
        </authorList>
    </citation>
    <scope>NUCLEOTIDE SEQUENCE [LARGE SCALE GENOMIC DNA]</scope>
    <source>
        <strain evidence="11 12">228</strain>
    </source>
</reference>
<dbReference type="AlphaFoldDB" id="A0A2S5KWE5"/>
<evidence type="ECO:0000313" key="11">
    <source>
        <dbReference type="EMBL" id="PPC79174.1"/>
    </source>
</evidence>
<dbReference type="OrthoDB" id="2889526at2"/>
<comment type="caution">
    <text evidence="11">The sequence shown here is derived from an EMBL/GenBank/DDBJ whole genome shotgun (WGS) entry which is preliminary data.</text>
</comment>
<accession>A0A2S5KWE5</accession>
<dbReference type="InterPro" id="IPR003464">
    <property type="entry name" value="Muconolactone_d_Isoase"/>
</dbReference>
<evidence type="ECO:0000256" key="2">
    <source>
        <dbReference type="ARBA" id="ARBA00005193"/>
    </source>
</evidence>
<evidence type="ECO:0000256" key="7">
    <source>
        <dbReference type="ARBA" id="ARBA00023235"/>
    </source>
</evidence>
<evidence type="ECO:0000256" key="3">
    <source>
        <dbReference type="ARBA" id="ARBA00010882"/>
    </source>
</evidence>
<evidence type="ECO:0000313" key="12">
    <source>
        <dbReference type="Proteomes" id="UP000238196"/>
    </source>
</evidence>
<dbReference type="PIRSF" id="PIRSF001486">
    <property type="entry name" value="CatC"/>
    <property type="match status" value="1"/>
</dbReference>
<evidence type="ECO:0000256" key="1">
    <source>
        <dbReference type="ARBA" id="ARBA00001739"/>
    </source>
</evidence>
<dbReference type="Pfam" id="PF02426">
    <property type="entry name" value="MIase"/>
    <property type="match status" value="1"/>
</dbReference>
<proteinExistence type="inferred from homology"/>
<name>A0A2S5KWE5_9PROT</name>
<sequence length="96" mass="11138">MLFHVEMTVNLPPDMDPDKAAAIKLKEKEMAQQLQRDGIWRHLWRVVGQYANVSVFDVRDGAQLHEILSSLPLFPYMDIKVQALCRHPSSIHEDDR</sequence>
<evidence type="ECO:0000256" key="4">
    <source>
        <dbReference type="ARBA" id="ARBA00011365"/>
    </source>
</evidence>
<evidence type="ECO:0000256" key="8">
    <source>
        <dbReference type="NCBIfam" id="TIGR03221"/>
    </source>
</evidence>
<evidence type="ECO:0000256" key="6">
    <source>
        <dbReference type="ARBA" id="ARBA00022797"/>
    </source>
</evidence>
<keyword evidence="6 9" id="KW-0058">Aromatic hydrocarbons catabolism</keyword>
<dbReference type="InterPro" id="IPR026029">
    <property type="entry name" value="MLI_dom"/>
</dbReference>
<protein>
    <recommendedName>
        <fullName evidence="5 8">Muconolactone Delta-isomerase</fullName>
        <shortName evidence="9">MIase</shortName>
        <ecNumber evidence="5 8">5.3.3.4</ecNumber>
    </recommendedName>
</protein>
<comment type="catalytic activity">
    <reaction evidence="1 9">
        <text>(S)-muconolactone = (4,5-dihydro-5-oxofuran-2-yl)-acetate</text>
        <dbReference type="Rhea" id="RHEA:12348"/>
        <dbReference type="ChEBI" id="CHEBI:58425"/>
        <dbReference type="ChEBI" id="CHEBI:58736"/>
        <dbReference type="EC" id="5.3.3.4"/>
    </reaction>
</comment>
<gene>
    <name evidence="11" type="primary">catC</name>
    <name evidence="11" type="ORF">C4K68_01765</name>
</gene>
<dbReference type="GO" id="GO:0042952">
    <property type="term" value="P:beta-ketoadipate pathway"/>
    <property type="evidence" value="ECO:0007669"/>
    <property type="project" value="UniProtKB-UniRule"/>
</dbReference>
<comment type="similarity">
    <text evidence="3 9">Belongs to the muconolactone Delta-isomerase family.</text>
</comment>
<dbReference type="UniPathway" id="UPA00157">
    <property type="reaction ID" value="UER00260"/>
</dbReference>
<evidence type="ECO:0000256" key="5">
    <source>
        <dbReference type="ARBA" id="ARBA00012070"/>
    </source>
</evidence>
<feature type="domain" description="Muconolactone isomerase" evidence="10">
    <location>
        <begin position="1"/>
        <end position="89"/>
    </location>
</feature>
<dbReference type="Gene3D" id="3.30.70.1060">
    <property type="entry name" value="Dimeric alpha+beta barrel"/>
    <property type="match status" value="1"/>
</dbReference>
<dbReference type="Proteomes" id="UP000238196">
    <property type="component" value="Unassembled WGS sequence"/>
</dbReference>
<dbReference type="EC" id="5.3.3.4" evidence="5 8"/>
<dbReference type="SUPFAM" id="SSF54909">
    <property type="entry name" value="Dimeric alpha+beta barrel"/>
    <property type="match status" value="1"/>
</dbReference>
<comment type="pathway">
    <text evidence="2 9">Aromatic compound metabolism; beta-ketoadipate pathway; 5-oxo-4,5-dihydro-2-furylacetate from catechol: step 3/3.</text>
</comment>
<dbReference type="GO" id="GO:0016159">
    <property type="term" value="F:muconolactone delta-isomerase activity"/>
    <property type="evidence" value="ECO:0007669"/>
    <property type="project" value="UniProtKB-UniRule"/>
</dbReference>
<organism evidence="11 12">
    <name type="scientific">Proteobacteria bacterium 228</name>
    <dbReference type="NCBI Taxonomy" id="2083153"/>
    <lineage>
        <taxon>Bacteria</taxon>
        <taxon>Pseudomonadati</taxon>
        <taxon>Pseudomonadota</taxon>
    </lineage>
</organism>
<evidence type="ECO:0000256" key="9">
    <source>
        <dbReference type="PIRNR" id="PIRNR001486"/>
    </source>
</evidence>
<dbReference type="NCBIfam" id="TIGR03221">
    <property type="entry name" value="muco_delta"/>
    <property type="match status" value="1"/>
</dbReference>
<dbReference type="EMBL" id="PRLP01000005">
    <property type="protein sequence ID" value="PPC79174.1"/>
    <property type="molecule type" value="Genomic_DNA"/>
</dbReference>
<evidence type="ECO:0000259" key="10">
    <source>
        <dbReference type="Pfam" id="PF02426"/>
    </source>
</evidence>
<comment type="subunit">
    <text evidence="4">Homodecamer.</text>
</comment>
<dbReference type="InterPro" id="IPR011008">
    <property type="entry name" value="Dimeric_a/b-barrel"/>
</dbReference>